<evidence type="ECO:0000256" key="1">
    <source>
        <dbReference type="SAM" id="SignalP"/>
    </source>
</evidence>
<reference evidence="4" key="1">
    <citation type="submission" date="2016-10" db="EMBL/GenBank/DDBJ databases">
        <authorList>
            <person name="Varghese N."/>
            <person name="Submissions S."/>
        </authorList>
    </citation>
    <scope>NUCLEOTIDE SEQUENCE [LARGE SCALE GENOMIC DNA]</scope>
    <source>
        <strain evidence="4">LP51</strain>
    </source>
</reference>
<proteinExistence type="predicted"/>
<dbReference type="RefSeq" id="WP_092099783.1">
    <property type="nucleotide sequence ID" value="NZ_FOOT01000002.1"/>
</dbReference>
<dbReference type="InterPro" id="IPR006311">
    <property type="entry name" value="TAT_signal"/>
</dbReference>
<dbReference type="SUPFAM" id="SSF51658">
    <property type="entry name" value="Xylose isomerase-like"/>
    <property type="match status" value="1"/>
</dbReference>
<dbReference type="OrthoDB" id="9798407at2"/>
<dbReference type="InterPro" id="IPR019546">
    <property type="entry name" value="TAT_signal_bac_arc"/>
</dbReference>
<feature type="domain" description="Xylose isomerase-like TIM barrel" evidence="2">
    <location>
        <begin position="55"/>
        <end position="269"/>
    </location>
</feature>
<dbReference type="PANTHER" id="PTHR12110:SF41">
    <property type="entry name" value="INOSOSE DEHYDRATASE"/>
    <property type="match status" value="1"/>
</dbReference>
<dbReference type="PANTHER" id="PTHR12110">
    <property type="entry name" value="HYDROXYPYRUVATE ISOMERASE"/>
    <property type="match status" value="1"/>
</dbReference>
<organism evidence="3 4">
    <name type="scientific">Pontibacter chinhatensis</name>
    <dbReference type="NCBI Taxonomy" id="1436961"/>
    <lineage>
        <taxon>Bacteria</taxon>
        <taxon>Pseudomonadati</taxon>
        <taxon>Bacteroidota</taxon>
        <taxon>Cytophagia</taxon>
        <taxon>Cytophagales</taxon>
        <taxon>Hymenobacteraceae</taxon>
        <taxon>Pontibacter</taxon>
    </lineage>
</organism>
<dbReference type="EMBL" id="FOOT01000002">
    <property type="protein sequence ID" value="SFG37362.1"/>
    <property type="molecule type" value="Genomic_DNA"/>
</dbReference>
<feature type="signal peptide" evidence="1">
    <location>
        <begin position="1"/>
        <end position="29"/>
    </location>
</feature>
<evidence type="ECO:0000259" key="2">
    <source>
        <dbReference type="Pfam" id="PF01261"/>
    </source>
</evidence>
<protein>
    <submittedName>
        <fullName evidence="3">Tat (Twin-arginine translocation) pathway signal sequence</fullName>
    </submittedName>
</protein>
<feature type="chain" id="PRO_5011744568" evidence="1">
    <location>
        <begin position="30"/>
        <end position="290"/>
    </location>
</feature>
<dbReference type="AlphaFoldDB" id="A0A1I2RA74"/>
<accession>A0A1I2RA74</accession>
<dbReference type="NCBIfam" id="TIGR01409">
    <property type="entry name" value="TAT_signal_seq"/>
    <property type="match status" value="1"/>
</dbReference>
<name>A0A1I2RA74_9BACT</name>
<dbReference type="InterPro" id="IPR050312">
    <property type="entry name" value="IolE/XylAMocC-like"/>
</dbReference>
<dbReference type="InterPro" id="IPR036237">
    <property type="entry name" value="Xyl_isomerase-like_sf"/>
</dbReference>
<dbReference type="Gene3D" id="3.20.20.150">
    <property type="entry name" value="Divalent-metal-dependent TIM barrel enzymes"/>
    <property type="match status" value="1"/>
</dbReference>
<dbReference type="InterPro" id="IPR013022">
    <property type="entry name" value="Xyl_isomerase-like_TIM-brl"/>
</dbReference>
<dbReference type="Proteomes" id="UP000198724">
    <property type="component" value="Unassembled WGS sequence"/>
</dbReference>
<gene>
    <name evidence="3" type="ORF">SAMN05421739_102318</name>
</gene>
<evidence type="ECO:0000313" key="3">
    <source>
        <dbReference type="EMBL" id="SFG37362.1"/>
    </source>
</evidence>
<dbReference type="Pfam" id="PF01261">
    <property type="entry name" value="AP_endonuc_2"/>
    <property type="match status" value="1"/>
</dbReference>
<dbReference type="STRING" id="1436961.SAMN05421739_102318"/>
<sequence length="290" mass="32756">MTTRRNFLQQAGLLTAGILIAPSCMVAKADTKNIGIQLYTLREELPKDAKGVIGKVAQAGYREVETFGYSDEWGFFGMKPKEFAELLKQHNLTAPSGHFGLDPYIAGENEDMLKSYIDAAKAVDMKYIIAPYLGQQLRQSASDYQRVAERLSKAGEACKAAGLQMAYHNHDFEFQQMDNTTGYDILLSETDPELVKFELDLYWVVRAGLDPVELFKKNPGRYELWHVKDMDKANQKLNTEVGSGSINYKQIFDNAKMAGVKHYVVEQENFAMDPFQSIAQSYTYVKDNLL</sequence>
<evidence type="ECO:0000313" key="4">
    <source>
        <dbReference type="Proteomes" id="UP000198724"/>
    </source>
</evidence>
<keyword evidence="4" id="KW-1185">Reference proteome</keyword>
<dbReference type="PROSITE" id="PS51318">
    <property type="entry name" value="TAT"/>
    <property type="match status" value="1"/>
</dbReference>
<keyword evidence="1" id="KW-0732">Signal</keyword>